<dbReference type="InterPro" id="IPR036705">
    <property type="entry name" value="Ribosyl_crysJ1_sf"/>
</dbReference>
<protein>
    <submittedName>
        <fullName evidence="2">ADP-ribosylglycohydrolase</fullName>
    </submittedName>
</protein>
<dbReference type="STRING" id="563176.SAMN04488090_3150"/>
<feature type="binding site" evidence="1">
    <location>
        <position position="302"/>
    </location>
    <ligand>
        <name>Mg(2+)</name>
        <dbReference type="ChEBI" id="CHEBI:18420"/>
        <label>2</label>
    </ligand>
</feature>
<reference evidence="2 3" key="1">
    <citation type="submission" date="2016-10" db="EMBL/GenBank/DDBJ databases">
        <authorList>
            <person name="de Groot N.N."/>
        </authorList>
    </citation>
    <scope>NUCLEOTIDE SEQUENCE [LARGE SCALE GENOMIC DNA]</scope>
    <source>
        <strain evidence="2 3">DSM 21668</strain>
    </source>
</reference>
<keyword evidence="2" id="KW-0378">Hydrolase</keyword>
<dbReference type="Pfam" id="PF03747">
    <property type="entry name" value="ADP_ribosyl_GH"/>
    <property type="match status" value="1"/>
</dbReference>
<evidence type="ECO:0000313" key="2">
    <source>
        <dbReference type="EMBL" id="SDM29674.1"/>
    </source>
</evidence>
<keyword evidence="1" id="KW-0460">Magnesium</keyword>
<evidence type="ECO:0000313" key="3">
    <source>
        <dbReference type="Proteomes" id="UP000198901"/>
    </source>
</evidence>
<dbReference type="Gene3D" id="1.10.4080.10">
    <property type="entry name" value="ADP-ribosylation/Crystallin J1"/>
    <property type="match status" value="1"/>
</dbReference>
<dbReference type="RefSeq" id="WP_093204149.1">
    <property type="nucleotide sequence ID" value="NZ_FNGS01000005.1"/>
</dbReference>
<feature type="binding site" evidence="1">
    <location>
        <position position="304"/>
    </location>
    <ligand>
        <name>Mg(2+)</name>
        <dbReference type="ChEBI" id="CHEBI:18420"/>
        <label>2</label>
    </ligand>
</feature>
<dbReference type="EMBL" id="FNGS01000005">
    <property type="protein sequence ID" value="SDM29674.1"/>
    <property type="molecule type" value="Genomic_DNA"/>
</dbReference>
<accession>A0A1G9S2N3</accession>
<evidence type="ECO:0000256" key="1">
    <source>
        <dbReference type="PIRSR" id="PIRSR605502-1"/>
    </source>
</evidence>
<dbReference type="SUPFAM" id="SSF101478">
    <property type="entry name" value="ADP-ribosylglycohydrolase"/>
    <property type="match status" value="1"/>
</dbReference>
<dbReference type="OrthoDB" id="9761704at2"/>
<gene>
    <name evidence="2" type="ORF">SAMN04488090_3150</name>
</gene>
<keyword evidence="3" id="KW-1185">Reference proteome</keyword>
<dbReference type="GO" id="GO:0016787">
    <property type="term" value="F:hydrolase activity"/>
    <property type="evidence" value="ECO:0007669"/>
    <property type="project" value="UniProtKB-KW"/>
</dbReference>
<dbReference type="InterPro" id="IPR005502">
    <property type="entry name" value="Ribosyl_crysJ1"/>
</dbReference>
<dbReference type="Proteomes" id="UP000198901">
    <property type="component" value="Unassembled WGS sequence"/>
</dbReference>
<dbReference type="AlphaFoldDB" id="A0A1G9S2N3"/>
<organism evidence="2 3">
    <name type="scientific">Siphonobacter aquaeclarae</name>
    <dbReference type="NCBI Taxonomy" id="563176"/>
    <lineage>
        <taxon>Bacteria</taxon>
        <taxon>Pseudomonadati</taxon>
        <taxon>Bacteroidota</taxon>
        <taxon>Cytophagia</taxon>
        <taxon>Cytophagales</taxon>
        <taxon>Cytophagaceae</taxon>
        <taxon>Siphonobacter</taxon>
    </lineage>
</organism>
<name>A0A1G9S2N3_9BACT</name>
<proteinExistence type="predicted"/>
<sequence length="509" mass="57697">MKKSLTCLLLGISLTGWSQQTVRMTKESLQNKLKGGWAGQVIGCTFGGPTEFRYNGTYIQDYQAIPWPEGYIRQSMLGSPSLYDDLYMDLTFVDVFEKKGIDAPVAEHAKAYANADYRLWHANQVGRYNILNGLMPPESGHWKNNPQADAIDFQIEADFAGLMSPGMPKTATDICDGIGHIMNYGDGWYGGVYMAAMYSLAYVSSDVNYVVSEALKTIPEKSTFHRCIADVIRWHKQYPDDWKQTWFEVQKKWSSDRTVPEGIFLPFNIDATVNAAYVVIGLLYGKGDFGKTLEISTRCGQDSDCNPASAGGVLGAIIGYDKIPDFWKRGLKEAEDIDFRFTTMSLNDVYSIGLKHALQVIEKQGGKVSGNTVEIRTQRAVPVRFEESFPGHYPKEKQLIDKNLEQDYVLDFEGIGYVINGEAKKKKESEYVFRAEVYLDGRKVEEVSLPTLFRERRFNFFYGYDLKPGKHQLRLKVLNPSPDHDLRLSYVITFDNQPNTKTWKTDVGR</sequence>
<comment type="cofactor">
    <cofactor evidence="1">
        <name>Mg(2+)</name>
        <dbReference type="ChEBI" id="CHEBI:18420"/>
    </cofactor>
    <text evidence="1">Binds 2 magnesium ions per subunit.</text>
</comment>
<keyword evidence="1" id="KW-0479">Metal-binding</keyword>